<comment type="caution">
    <text evidence="1">The sequence shown here is derived from an EMBL/GenBank/DDBJ whole genome shotgun (WGS) entry which is preliminary data.</text>
</comment>
<sequence>MYNSAGGAKSNMNYRIALVEQIVEQNKPNVQLPGPGWPSVNLLRVTGRHFPEHIAPTEKNLLRPDSVLYAVVKPMKKGRG</sequence>
<organism evidence="1 2">
    <name type="scientific">Trichonephila clavata</name>
    <name type="common">Joro spider</name>
    <name type="synonym">Nephila clavata</name>
    <dbReference type="NCBI Taxonomy" id="2740835"/>
    <lineage>
        <taxon>Eukaryota</taxon>
        <taxon>Metazoa</taxon>
        <taxon>Ecdysozoa</taxon>
        <taxon>Arthropoda</taxon>
        <taxon>Chelicerata</taxon>
        <taxon>Arachnida</taxon>
        <taxon>Araneae</taxon>
        <taxon>Araneomorphae</taxon>
        <taxon>Entelegynae</taxon>
        <taxon>Araneoidea</taxon>
        <taxon>Nephilidae</taxon>
        <taxon>Trichonephila</taxon>
    </lineage>
</organism>
<accession>A0A8X6HQM1</accession>
<dbReference type="AlphaFoldDB" id="A0A8X6HQM1"/>
<protein>
    <submittedName>
        <fullName evidence="1">Uncharacterized protein</fullName>
    </submittedName>
</protein>
<name>A0A8X6HQM1_TRICU</name>
<dbReference type="EMBL" id="BMAO01028930">
    <property type="protein sequence ID" value="GFR28199.1"/>
    <property type="molecule type" value="Genomic_DNA"/>
</dbReference>
<gene>
    <name evidence="1" type="ORF">TNCT_127561</name>
</gene>
<keyword evidence="2" id="KW-1185">Reference proteome</keyword>
<dbReference type="Proteomes" id="UP000887116">
    <property type="component" value="Unassembled WGS sequence"/>
</dbReference>
<dbReference type="OrthoDB" id="6490050at2759"/>
<proteinExistence type="predicted"/>
<evidence type="ECO:0000313" key="2">
    <source>
        <dbReference type="Proteomes" id="UP000887116"/>
    </source>
</evidence>
<reference evidence="1" key="1">
    <citation type="submission" date="2020-07" db="EMBL/GenBank/DDBJ databases">
        <title>Multicomponent nature underlies the extraordinary mechanical properties of spider dragline silk.</title>
        <authorList>
            <person name="Kono N."/>
            <person name="Nakamura H."/>
            <person name="Mori M."/>
            <person name="Yoshida Y."/>
            <person name="Ohtoshi R."/>
            <person name="Malay A.D."/>
            <person name="Moran D.A.P."/>
            <person name="Tomita M."/>
            <person name="Numata K."/>
            <person name="Arakawa K."/>
        </authorList>
    </citation>
    <scope>NUCLEOTIDE SEQUENCE</scope>
</reference>
<evidence type="ECO:0000313" key="1">
    <source>
        <dbReference type="EMBL" id="GFR28199.1"/>
    </source>
</evidence>